<feature type="region of interest" description="Disordered" evidence="4">
    <location>
        <begin position="642"/>
        <end position="665"/>
    </location>
</feature>
<dbReference type="GO" id="GO:0032040">
    <property type="term" value="C:small-subunit processome"/>
    <property type="evidence" value="ECO:0007669"/>
    <property type="project" value="InterPro"/>
</dbReference>
<reference evidence="5 6" key="1">
    <citation type="submission" date="2016-02" db="EMBL/GenBank/DDBJ databases">
        <authorList>
            <consortium name="Pathogen Informatics"/>
        </authorList>
    </citation>
    <scope>NUCLEOTIDE SEQUENCE [LARGE SCALE GENOMIC DNA]</scope>
    <source>
        <strain evidence="5 6">K173</strain>
    </source>
</reference>
<dbReference type="Proteomes" id="UP000069549">
    <property type="component" value="Chromosome 12"/>
</dbReference>
<evidence type="ECO:0000256" key="4">
    <source>
        <dbReference type="SAM" id="MobiDB-lite"/>
    </source>
</evidence>
<feature type="compositionally biased region" description="Basic and acidic residues" evidence="4">
    <location>
        <begin position="643"/>
        <end position="665"/>
    </location>
</feature>
<feature type="region of interest" description="Disordered" evidence="4">
    <location>
        <begin position="138"/>
        <end position="162"/>
    </location>
</feature>
<evidence type="ECO:0000256" key="2">
    <source>
        <dbReference type="ARBA" id="ARBA00022553"/>
    </source>
</evidence>
<dbReference type="VEuPathDB" id="PlasmoDB:PBANKA_1227100"/>
<feature type="compositionally biased region" description="Polar residues" evidence="4">
    <location>
        <begin position="83"/>
        <end position="92"/>
    </location>
</feature>
<accession>A0A113SB06</accession>
<gene>
    <name evidence="5" type="primary">UTP14</name>
    <name evidence="5" type="ORF">PBK173_000340300</name>
</gene>
<keyword evidence="3" id="KW-0539">Nucleus</keyword>
<dbReference type="InterPro" id="IPR006709">
    <property type="entry name" value="SSU_processome_Utp14"/>
</dbReference>
<protein>
    <submittedName>
        <fullName evidence="5">U3 small nucleolar RNA-associated protein 14, putative</fullName>
    </submittedName>
</protein>
<evidence type="ECO:0000256" key="1">
    <source>
        <dbReference type="ARBA" id="ARBA00004604"/>
    </source>
</evidence>
<dbReference type="GO" id="GO:0006364">
    <property type="term" value="P:rRNA processing"/>
    <property type="evidence" value="ECO:0007669"/>
    <property type="project" value="InterPro"/>
</dbReference>
<comment type="subcellular location">
    <subcellularLocation>
        <location evidence="1">Nucleus</location>
        <location evidence="1">Nucleolus</location>
    </subcellularLocation>
</comment>
<sequence length="860" mass="101915">MNDIDMQGNKVRNYAEMEGLSIKKKKKMKTSKILKKKKNDKKIIKGKNKENKTADKKTIKKKKGKKKNMDNKEINISEEENSTIDNPQYFSDTYSSNSNSNFIYEKKKNKKKITYDNEENKYSSTKFINFLKDYNENDGKNNKKNMNNVESRELGNDDDDDNNSVYNYLPQNNDIYKINGNVETLDITDLIGLDNNILENNIVKDIYSLKSDKKSKNRHISVLEEQRINSQMTYIKNVQDLNKINKSYNILQNSWRIMFGQNKDENITSEEYINKNLLKRHNNLSTKNIPDNDMNVIDNKNVAESVDEKNNVFDFEEEMKKNLEKSKMLIVSDDILKSEKEKKREQSKKIAQLKSLLAMERKKHALRKHIKSKSYRKYLRIKEKKEHEKMWDKLYSEHPELAMNISNYEDEYAKKRNVINNVKKKRKIFNLLNRYKNEELKKEMLKSFQMDKEEKNMLKKIVQKTAIQQDIGEGYSFDNINSKHQEIENTITSNDSEFDEKNEEDIIDIENERAKNVKKELKKRNLLRFSFMKNAEEKKKNDKIYKKRKQLLEKAENKRDENDSLLNSSDDENDQNNQSDQNEVSLVETTEISKLSSKEVEKAKLQLKEDMDLGNMLRKNAVLNTNNIINLDFELNETEIEEPDVKDVENNNTEEKKEEKTNNEKDKIKEKKINDLVDIDKINDEDILKQYGEKITVYNFENNIYENYININDTINNRENEELFELSDSEKITGEELNVNEWCNYNTLIEREQNIIKKEKEIIEKKKNMPLHTINVLNKKDKKFDVYYVDKIPYPYEKNEYEKSLNININKEVNDISAFNKLIAPQMTNKIGNIISPLVHNPFEIANILTLRKKKNKAKL</sequence>
<feature type="compositionally biased region" description="Basic and acidic residues" evidence="4">
    <location>
        <begin position="41"/>
        <end position="57"/>
    </location>
</feature>
<feature type="compositionally biased region" description="Basic residues" evidence="4">
    <location>
        <begin position="25"/>
        <end position="40"/>
    </location>
</feature>
<feature type="region of interest" description="Disordered" evidence="4">
    <location>
        <begin position="25"/>
        <end position="92"/>
    </location>
</feature>
<dbReference type="PANTHER" id="PTHR14150:SF12">
    <property type="entry name" value="U3 SMALL NUCLEOLAR RNA-ASSOCIATED PROTEIN 14 HOMOLOG A"/>
    <property type="match status" value="1"/>
</dbReference>
<keyword evidence="2" id="KW-0597">Phosphoprotein</keyword>
<dbReference type="AlphaFoldDB" id="A0A113SB06"/>
<proteinExistence type="predicted"/>
<feature type="compositionally biased region" description="Basic and acidic residues" evidence="4">
    <location>
        <begin position="551"/>
        <end position="562"/>
    </location>
</feature>
<organism evidence="5 6">
    <name type="scientific">Plasmodium berghei</name>
    <dbReference type="NCBI Taxonomy" id="5821"/>
    <lineage>
        <taxon>Eukaryota</taxon>
        <taxon>Sar</taxon>
        <taxon>Alveolata</taxon>
        <taxon>Apicomplexa</taxon>
        <taxon>Aconoidasida</taxon>
        <taxon>Haemosporida</taxon>
        <taxon>Plasmodiidae</taxon>
        <taxon>Plasmodium</taxon>
        <taxon>Plasmodium (Vinckeia)</taxon>
    </lineage>
</organism>
<evidence type="ECO:0000313" key="5">
    <source>
        <dbReference type="EMBL" id="CXI79126.1"/>
    </source>
</evidence>
<feature type="region of interest" description="Disordered" evidence="4">
    <location>
        <begin position="551"/>
        <end position="590"/>
    </location>
</feature>
<dbReference type="Pfam" id="PF04615">
    <property type="entry name" value="Utp14"/>
    <property type="match status" value="1"/>
</dbReference>
<dbReference type="EMBL" id="LT160032">
    <property type="protein sequence ID" value="CXI79126.1"/>
    <property type="molecule type" value="Genomic_DNA"/>
</dbReference>
<evidence type="ECO:0000313" key="6">
    <source>
        <dbReference type="Proteomes" id="UP000069549"/>
    </source>
</evidence>
<dbReference type="PANTHER" id="PTHR14150">
    <property type="entry name" value="U3 SMALL NUCLEOLAR RNA-ASSOCIATED PROTEIN 14"/>
    <property type="match status" value="1"/>
</dbReference>
<evidence type="ECO:0000256" key="3">
    <source>
        <dbReference type="ARBA" id="ARBA00023242"/>
    </source>
</evidence>
<name>A0A113SB06_PLABE</name>